<name>A0A6A7AMB3_9PLEO</name>
<gene>
    <name evidence="4" type="ORF">CC86DRAFT_400609</name>
</gene>
<keyword evidence="2" id="KW-0560">Oxidoreductase</keyword>
<keyword evidence="5" id="KW-1185">Reference proteome</keyword>
<feature type="domain" description="Fe2OG dioxygenase" evidence="3">
    <location>
        <begin position="186"/>
        <end position="300"/>
    </location>
</feature>
<dbReference type="Pfam" id="PF14226">
    <property type="entry name" value="DIOX_N"/>
    <property type="match status" value="1"/>
</dbReference>
<dbReference type="EMBL" id="MU006216">
    <property type="protein sequence ID" value="KAF2834044.1"/>
    <property type="molecule type" value="Genomic_DNA"/>
</dbReference>
<dbReference type="PROSITE" id="PS51471">
    <property type="entry name" value="FE2OG_OXY"/>
    <property type="match status" value="1"/>
</dbReference>
<dbReference type="InterPro" id="IPR050231">
    <property type="entry name" value="Iron_ascorbate_oxido_reductase"/>
</dbReference>
<dbReference type="Pfam" id="PF03171">
    <property type="entry name" value="2OG-FeII_Oxy"/>
    <property type="match status" value="1"/>
</dbReference>
<evidence type="ECO:0000313" key="5">
    <source>
        <dbReference type="Proteomes" id="UP000799424"/>
    </source>
</evidence>
<evidence type="ECO:0000259" key="3">
    <source>
        <dbReference type="PROSITE" id="PS51471"/>
    </source>
</evidence>
<dbReference type="InterPro" id="IPR005123">
    <property type="entry name" value="Oxoglu/Fe-dep_dioxygenase_dom"/>
</dbReference>
<dbReference type="InterPro" id="IPR026992">
    <property type="entry name" value="DIOX_N"/>
</dbReference>
<dbReference type="OrthoDB" id="288590at2759"/>
<sequence length="338" mass="37633">MDSSRALLELPLLDARLFTEGNTKEQLQFAQSFHDCLKEHGFAKVVNHGLDDAWVAKLHYWNQRFFNLPDAVKDDIAHVPGPDPQRGFSRLGAERTAKLHAAGTGVTRGEDDRVDRLDAREHFDQGSPQDYEYPNRWPAEAELAGFREFMEAHYVKSQQVSCMLLNALELSLGLPASALSSRCLGGASELRLNHYPTISAAELKSGSLARIWPHTDLGVLTCLFQDDVGGLEIEDRRCKGTFRPIPRQAWNEMVVNVSETLERWTNGQLAAGVHRVSAPAATTCDAVLAARYSNAFFVKADRQTDVGVLQTFVRNGEACRYSPMTALEYHKARVASAY</sequence>
<protein>
    <submittedName>
        <fullName evidence="4">Clavaminate synthase-like protein</fullName>
    </submittedName>
</protein>
<evidence type="ECO:0000256" key="2">
    <source>
        <dbReference type="RuleBase" id="RU003682"/>
    </source>
</evidence>
<reference evidence="4" key="1">
    <citation type="journal article" date="2020" name="Stud. Mycol.">
        <title>101 Dothideomycetes genomes: a test case for predicting lifestyles and emergence of pathogens.</title>
        <authorList>
            <person name="Haridas S."/>
            <person name="Albert R."/>
            <person name="Binder M."/>
            <person name="Bloem J."/>
            <person name="Labutti K."/>
            <person name="Salamov A."/>
            <person name="Andreopoulos B."/>
            <person name="Baker S."/>
            <person name="Barry K."/>
            <person name="Bills G."/>
            <person name="Bluhm B."/>
            <person name="Cannon C."/>
            <person name="Castanera R."/>
            <person name="Culley D."/>
            <person name="Daum C."/>
            <person name="Ezra D."/>
            <person name="Gonzalez J."/>
            <person name="Henrissat B."/>
            <person name="Kuo A."/>
            <person name="Liang C."/>
            <person name="Lipzen A."/>
            <person name="Lutzoni F."/>
            <person name="Magnuson J."/>
            <person name="Mondo S."/>
            <person name="Nolan M."/>
            <person name="Ohm R."/>
            <person name="Pangilinan J."/>
            <person name="Park H.-J."/>
            <person name="Ramirez L."/>
            <person name="Alfaro M."/>
            <person name="Sun H."/>
            <person name="Tritt A."/>
            <person name="Yoshinaga Y."/>
            <person name="Zwiers L.-H."/>
            <person name="Turgeon B."/>
            <person name="Goodwin S."/>
            <person name="Spatafora J."/>
            <person name="Crous P."/>
            <person name="Grigoriev I."/>
        </authorList>
    </citation>
    <scope>NUCLEOTIDE SEQUENCE</scope>
    <source>
        <strain evidence="4">CBS 113818</strain>
    </source>
</reference>
<dbReference type="SUPFAM" id="SSF51197">
    <property type="entry name" value="Clavaminate synthase-like"/>
    <property type="match status" value="1"/>
</dbReference>
<dbReference type="GO" id="GO:0016491">
    <property type="term" value="F:oxidoreductase activity"/>
    <property type="evidence" value="ECO:0007669"/>
    <property type="project" value="UniProtKB-KW"/>
</dbReference>
<dbReference type="GO" id="GO:0046872">
    <property type="term" value="F:metal ion binding"/>
    <property type="evidence" value="ECO:0007669"/>
    <property type="project" value="UniProtKB-KW"/>
</dbReference>
<dbReference type="AlphaFoldDB" id="A0A6A7AMB3"/>
<evidence type="ECO:0000313" key="4">
    <source>
        <dbReference type="EMBL" id="KAF2834044.1"/>
    </source>
</evidence>
<comment type="similarity">
    <text evidence="1 2">Belongs to the iron/ascorbate-dependent oxidoreductase family.</text>
</comment>
<dbReference type="PANTHER" id="PTHR47990">
    <property type="entry name" value="2-OXOGLUTARATE (2OG) AND FE(II)-DEPENDENT OXYGENASE SUPERFAMILY PROTEIN-RELATED"/>
    <property type="match status" value="1"/>
</dbReference>
<dbReference type="InterPro" id="IPR044861">
    <property type="entry name" value="IPNS-like_FE2OG_OXY"/>
</dbReference>
<evidence type="ECO:0000256" key="1">
    <source>
        <dbReference type="ARBA" id="ARBA00008056"/>
    </source>
</evidence>
<proteinExistence type="inferred from homology"/>
<accession>A0A6A7AMB3</accession>
<dbReference type="InterPro" id="IPR027443">
    <property type="entry name" value="IPNS-like_sf"/>
</dbReference>
<organism evidence="4 5">
    <name type="scientific">Ophiobolus disseminans</name>
    <dbReference type="NCBI Taxonomy" id="1469910"/>
    <lineage>
        <taxon>Eukaryota</taxon>
        <taxon>Fungi</taxon>
        <taxon>Dikarya</taxon>
        <taxon>Ascomycota</taxon>
        <taxon>Pezizomycotina</taxon>
        <taxon>Dothideomycetes</taxon>
        <taxon>Pleosporomycetidae</taxon>
        <taxon>Pleosporales</taxon>
        <taxon>Pleosporineae</taxon>
        <taxon>Phaeosphaeriaceae</taxon>
        <taxon>Ophiobolus</taxon>
    </lineage>
</organism>
<keyword evidence="2" id="KW-0479">Metal-binding</keyword>
<dbReference type="Proteomes" id="UP000799424">
    <property type="component" value="Unassembled WGS sequence"/>
</dbReference>
<dbReference type="PRINTS" id="PR00682">
    <property type="entry name" value="IPNSYNTHASE"/>
</dbReference>
<keyword evidence="2" id="KW-0408">Iron</keyword>
<dbReference type="Gene3D" id="2.60.120.330">
    <property type="entry name" value="B-lactam Antibiotic, Isopenicillin N Synthase, Chain"/>
    <property type="match status" value="1"/>
</dbReference>
<dbReference type="GO" id="GO:0044283">
    <property type="term" value="P:small molecule biosynthetic process"/>
    <property type="evidence" value="ECO:0007669"/>
    <property type="project" value="UniProtKB-ARBA"/>
</dbReference>